<dbReference type="Pfam" id="PF20704">
    <property type="entry name" value="KH_NucS_shadow"/>
    <property type="match status" value="1"/>
</dbReference>
<proteinExistence type="predicted"/>
<evidence type="ECO:0000313" key="2">
    <source>
        <dbReference type="Proteomes" id="UP000654482"/>
    </source>
</evidence>
<name>A0A8J7IWN2_9CYAN</name>
<keyword evidence="2" id="KW-1185">Reference proteome</keyword>
<dbReference type="AlphaFoldDB" id="A0A8J7IWN2"/>
<accession>A0A8J7IWN2</accession>
<evidence type="ECO:0000313" key="1">
    <source>
        <dbReference type="EMBL" id="MBE9118168.1"/>
    </source>
</evidence>
<reference evidence="1" key="1">
    <citation type="submission" date="2020-10" db="EMBL/GenBank/DDBJ databases">
        <authorList>
            <person name="Castelo-Branco R."/>
            <person name="Eusebio N."/>
            <person name="Adriana R."/>
            <person name="Vieira A."/>
            <person name="Brugerolle De Fraissinette N."/>
            <person name="Rezende De Castro R."/>
            <person name="Schneider M.P."/>
            <person name="Vasconcelos V."/>
            <person name="Leao P.N."/>
        </authorList>
    </citation>
    <scope>NUCLEOTIDE SEQUENCE</scope>
    <source>
        <strain evidence="1">LEGE 07157</strain>
    </source>
</reference>
<dbReference type="EMBL" id="JADEWZ010000039">
    <property type="protein sequence ID" value="MBE9118168.1"/>
    <property type="molecule type" value="Genomic_DNA"/>
</dbReference>
<protein>
    <submittedName>
        <fullName evidence="1">Uncharacterized protein</fullName>
    </submittedName>
</protein>
<dbReference type="RefSeq" id="WP_194031257.1">
    <property type="nucleotide sequence ID" value="NZ_JADEWZ010000039.1"/>
</dbReference>
<gene>
    <name evidence="1" type="ORF">IQ249_19940</name>
</gene>
<organism evidence="1 2">
    <name type="scientific">Lusitaniella coriacea LEGE 07157</name>
    <dbReference type="NCBI Taxonomy" id="945747"/>
    <lineage>
        <taxon>Bacteria</taxon>
        <taxon>Bacillati</taxon>
        <taxon>Cyanobacteriota</taxon>
        <taxon>Cyanophyceae</taxon>
        <taxon>Spirulinales</taxon>
        <taxon>Lusitaniellaceae</taxon>
        <taxon>Lusitaniella</taxon>
    </lineage>
</organism>
<comment type="caution">
    <text evidence="1">The sequence shown here is derived from an EMBL/GenBank/DDBJ whole genome shotgun (WGS) entry which is preliminary data.</text>
</comment>
<dbReference type="Proteomes" id="UP000654482">
    <property type="component" value="Unassembled WGS sequence"/>
</dbReference>
<sequence length="136" mass="15551">MTLIVSPETEERAQMGQAVAQNLWEDSRKTLPLAHLVLEYLAEQALRDGVSACARPTDLEHLPGYNFEQYCLEIKALRFSDALWREAQQRYQLIFGTQLCHWVGAFTRTPAGEKAYEAFTSSRYQTLCQIQAMTDC</sequence>